<sequence>MQVRSKTRTEAKHITDELKF</sequence>
<dbReference type="EMBL" id="GBRH01275603">
    <property type="protein sequence ID" value="JAD22292.1"/>
    <property type="molecule type" value="Transcribed_RNA"/>
</dbReference>
<feature type="compositionally biased region" description="Basic and acidic residues" evidence="1">
    <location>
        <begin position="7"/>
        <end position="20"/>
    </location>
</feature>
<proteinExistence type="predicted"/>
<evidence type="ECO:0000313" key="2">
    <source>
        <dbReference type="EMBL" id="JAD22292.1"/>
    </source>
</evidence>
<dbReference type="AlphaFoldDB" id="A0A0A8YHV8"/>
<name>A0A0A8YHV8_ARUDO</name>
<feature type="region of interest" description="Disordered" evidence="1">
    <location>
        <begin position="1"/>
        <end position="20"/>
    </location>
</feature>
<evidence type="ECO:0000256" key="1">
    <source>
        <dbReference type="SAM" id="MobiDB-lite"/>
    </source>
</evidence>
<accession>A0A0A8YHV8</accession>
<reference evidence="2" key="2">
    <citation type="journal article" date="2015" name="Data Brief">
        <title>Shoot transcriptome of the giant reed, Arundo donax.</title>
        <authorList>
            <person name="Barrero R.A."/>
            <person name="Guerrero F.D."/>
            <person name="Moolhuijzen P."/>
            <person name="Goolsby J.A."/>
            <person name="Tidwell J."/>
            <person name="Bellgard S.E."/>
            <person name="Bellgard M.I."/>
        </authorList>
    </citation>
    <scope>NUCLEOTIDE SEQUENCE</scope>
    <source>
        <tissue evidence="2">Shoot tissue taken approximately 20 cm above the soil surface</tissue>
    </source>
</reference>
<protein>
    <submittedName>
        <fullName evidence="2">Uncharacterized protein</fullName>
    </submittedName>
</protein>
<organism evidence="2">
    <name type="scientific">Arundo donax</name>
    <name type="common">Giant reed</name>
    <name type="synonym">Donax arundinaceus</name>
    <dbReference type="NCBI Taxonomy" id="35708"/>
    <lineage>
        <taxon>Eukaryota</taxon>
        <taxon>Viridiplantae</taxon>
        <taxon>Streptophyta</taxon>
        <taxon>Embryophyta</taxon>
        <taxon>Tracheophyta</taxon>
        <taxon>Spermatophyta</taxon>
        <taxon>Magnoliopsida</taxon>
        <taxon>Liliopsida</taxon>
        <taxon>Poales</taxon>
        <taxon>Poaceae</taxon>
        <taxon>PACMAD clade</taxon>
        <taxon>Arundinoideae</taxon>
        <taxon>Arundineae</taxon>
        <taxon>Arundo</taxon>
    </lineage>
</organism>
<reference evidence="2" key="1">
    <citation type="submission" date="2014-09" db="EMBL/GenBank/DDBJ databases">
        <authorList>
            <person name="Magalhaes I.L.F."/>
            <person name="Oliveira U."/>
            <person name="Santos F.R."/>
            <person name="Vidigal T.H.D.A."/>
            <person name="Brescovit A.D."/>
            <person name="Santos A.J."/>
        </authorList>
    </citation>
    <scope>NUCLEOTIDE SEQUENCE</scope>
    <source>
        <tissue evidence="2">Shoot tissue taken approximately 20 cm above the soil surface</tissue>
    </source>
</reference>